<dbReference type="EMBL" id="JAOTNP010000017">
    <property type="protein sequence ID" value="MDV8946581.1"/>
    <property type="molecule type" value="Genomic_DNA"/>
</dbReference>
<proteinExistence type="predicted"/>
<comment type="caution">
    <text evidence="1">The sequence shown here is derived from an EMBL/GenBank/DDBJ whole genome shotgun (WGS) entry which is preliminary data.</text>
</comment>
<evidence type="ECO:0000313" key="1">
    <source>
        <dbReference type="EMBL" id="MDV8946581.1"/>
    </source>
</evidence>
<protein>
    <submittedName>
        <fullName evidence="1">Uncharacterized protein</fullName>
    </submittedName>
</protein>
<evidence type="ECO:0000313" key="2">
    <source>
        <dbReference type="Proteomes" id="UP001286376"/>
    </source>
</evidence>
<name>A0AAW8ZZQ9_LIMRT</name>
<reference evidence="1 2" key="1">
    <citation type="journal article" date="2022" name="Front. Cell. Infect. Microbiol.">
        <title>The probiotic and immunomodulation effects of Limosilactobacillus reuteri RGW1 isolated from calf feces.</title>
        <authorList>
            <person name="Huang K."/>
            <person name="Shi W."/>
            <person name="Yang B."/>
            <person name="Wang J."/>
        </authorList>
    </citation>
    <scope>NUCLEOTIDE SEQUENCE [LARGE SCALE GENOMIC DNA]</scope>
    <source>
        <strain evidence="1 2">RGW1</strain>
    </source>
</reference>
<dbReference type="AlphaFoldDB" id="A0AAW8ZZQ9"/>
<dbReference type="RefSeq" id="WP_317848901.1">
    <property type="nucleotide sequence ID" value="NZ_JAOTNP010000017.1"/>
</dbReference>
<sequence length="64" mass="7714">MTYKLNFLEQLKKYMGGGKKRHLIVEYDWQKEWPSVWNDEVIFLNAKAGIKEKIVMLSKIYFSE</sequence>
<organism evidence="1 2">
    <name type="scientific">Limosilactobacillus reuteri</name>
    <name type="common">Lactobacillus reuteri</name>
    <dbReference type="NCBI Taxonomy" id="1598"/>
    <lineage>
        <taxon>Bacteria</taxon>
        <taxon>Bacillati</taxon>
        <taxon>Bacillota</taxon>
        <taxon>Bacilli</taxon>
        <taxon>Lactobacillales</taxon>
        <taxon>Lactobacillaceae</taxon>
        <taxon>Limosilactobacillus</taxon>
    </lineage>
</organism>
<dbReference type="Proteomes" id="UP001286376">
    <property type="component" value="Unassembled WGS sequence"/>
</dbReference>
<accession>A0AAW8ZZQ9</accession>
<gene>
    <name evidence="1" type="ORF">NX099_04025</name>
</gene>